<reference evidence="1" key="1">
    <citation type="journal article" date="2012" name="Proc. Natl. Acad. Sci. U.S.A.">
        <title>Antigenic diversity is generated by distinct evolutionary mechanisms in African trypanosome species.</title>
        <authorList>
            <person name="Jackson A.P."/>
            <person name="Berry A."/>
            <person name="Aslett M."/>
            <person name="Allison H.C."/>
            <person name="Burton P."/>
            <person name="Vavrova-Anderson J."/>
            <person name="Brown R."/>
            <person name="Browne H."/>
            <person name="Corton N."/>
            <person name="Hauser H."/>
            <person name="Gamble J."/>
            <person name="Gilderthorp R."/>
            <person name="Marcello L."/>
            <person name="McQuillan J."/>
            <person name="Otto T.D."/>
            <person name="Quail M.A."/>
            <person name="Sanders M.J."/>
            <person name="van Tonder A."/>
            <person name="Ginger M.L."/>
            <person name="Field M.C."/>
            <person name="Barry J.D."/>
            <person name="Hertz-Fowler C."/>
            <person name="Berriman M."/>
        </authorList>
    </citation>
    <scope>NUCLEOTIDE SEQUENCE</scope>
    <source>
        <strain evidence="1">Y486</strain>
    </source>
</reference>
<evidence type="ECO:0000313" key="1">
    <source>
        <dbReference type="EMBL" id="CCC46571.1"/>
    </source>
</evidence>
<organism evidence="1">
    <name type="scientific">Trypanosoma vivax (strain Y486)</name>
    <dbReference type="NCBI Taxonomy" id="1055687"/>
    <lineage>
        <taxon>Eukaryota</taxon>
        <taxon>Discoba</taxon>
        <taxon>Euglenozoa</taxon>
        <taxon>Kinetoplastea</taxon>
        <taxon>Metakinetoplastina</taxon>
        <taxon>Trypanosomatida</taxon>
        <taxon>Trypanosomatidae</taxon>
        <taxon>Trypanosoma</taxon>
        <taxon>Duttonella</taxon>
    </lineage>
</organism>
<protein>
    <submittedName>
        <fullName evidence="1">Uncharacterized protein</fullName>
    </submittedName>
</protein>
<gene>
    <name evidence="1" type="ORF">TVY486_0102180</name>
</gene>
<proteinExistence type="predicted"/>
<feature type="non-terminal residue" evidence="1">
    <location>
        <position position="1"/>
    </location>
</feature>
<sequence>GAYGGTESVEAVRAHRSTRTHVELNLLFLLPEGRFYRRFFVGG</sequence>
<name>G0TRK5_TRYVY</name>
<dbReference type="EMBL" id="HE573017">
    <property type="protein sequence ID" value="CCC46571.1"/>
    <property type="molecule type" value="Genomic_DNA"/>
</dbReference>
<dbReference type="AlphaFoldDB" id="G0TRK5"/>
<accession>G0TRK5</accession>
<dbReference type="VEuPathDB" id="TriTrypDB:TvY486_0102180"/>